<dbReference type="Gene3D" id="3.40.1730.10">
    <property type="entry name" value="pa0076 domain"/>
    <property type="match status" value="1"/>
</dbReference>
<dbReference type="Pfam" id="PF09867">
    <property type="entry name" value="TagF_N"/>
    <property type="match status" value="1"/>
</dbReference>
<organism evidence="1 2">
    <name type="scientific">Acetobacter sacchari</name>
    <dbReference type="NCBI Taxonomy" id="2661687"/>
    <lineage>
        <taxon>Bacteria</taxon>
        <taxon>Pseudomonadati</taxon>
        <taxon>Pseudomonadota</taxon>
        <taxon>Alphaproteobacteria</taxon>
        <taxon>Acetobacterales</taxon>
        <taxon>Acetobacteraceae</taxon>
        <taxon>Acetobacter</taxon>
    </lineage>
</organism>
<dbReference type="RefSeq" id="WP_207878910.1">
    <property type="nucleotide sequence ID" value="NZ_JAFVMF010000002.1"/>
</dbReference>
<dbReference type="EMBL" id="JAFVMF010000002">
    <property type="protein sequence ID" value="MBO1358575.1"/>
    <property type="molecule type" value="Genomic_DNA"/>
</dbReference>
<gene>
    <name evidence="1" type="primary">tagF</name>
    <name evidence="1" type="ORF">J2D73_02010</name>
</gene>
<dbReference type="InterPro" id="IPR017748">
    <property type="entry name" value="TagF"/>
</dbReference>
<accession>A0ABS3LRP5</accession>
<reference evidence="1 2" key="1">
    <citation type="submission" date="2021-03" db="EMBL/GenBank/DDBJ databases">
        <title>The complete genome sequence of Acetobacter sacchari TBRC 11175.</title>
        <authorList>
            <person name="Charoenyingcharoen P."/>
            <person name="Yukphan P."/>
        </authorList>
    </citation>
    <scope>NUCLEOTIDE SEQUENCE [LARGE SCALE GENOMIC DNA]</scope>
    <source>
        <strain evidence="1 2">TBRC 11175</strain>
    </source>
</reference>
<evidence type="ECO:0000313" key="1">
    <source>
        <dbReference type="EMBL" id="MBO1358575.1"/>
    </source>
</evidence>
<dbReference type="NCBIfam" id="TIGR03373">
    <property type="entry name" value="VI_minor_4"/>
    <property type="match status" value="1"/>
</dbReference>
<comment type="caution">
    <text evidence="1">The sequence shown here is derived from an EMBL/GenBank/DDBJ whole genome shotgun (WGS) entry which is preliminary data.</text>
</comment>
<protein>
    <submittedName>
        <fullName evidence="1">Type VI secretion system-associated protein TagF</fullName>
    </submittedName>
</protein>
<dbReference type="Proteomes" id="UP000664771">
    <property type="component" value="Unassembled WGS sequence"/>
</dbReference>
<keyword evidence="2" id="KW-1185">Reference proteome</keyword>
<sequence length="183" mass="20651">MITPYVGYYGKLPSRGDFLRGGLPDDMNDRLHDWITRQIAGSRERLGEAFEEVWHAAPFWHFTITSGQLSPNCAVTGVWAPSVDKVGRCFPFVLAIVHDPRDVLYRALTPFSDVVRDAIASGKDPDVVDQEITRLCGYPWPSAPPERDIWWLETQSGPPITLRCALPVDQAFDWLLTTPDRGR</sequence>
<evidence type="ECO:0000313" key="2">
    <source>
        <dbReference type="Proteomes" id="UP000664771"/>
    </source>
</evidence>
<dbReference type="InterPro" id="IPR038225">
    <property type="entry name" value="TagF_sf"/>
</dbReference>
<proteinExistence type="predicted"/>
<name>A0ABS3LRP5_9PROT</name>